<dbReference type="PRINTS" id="PR00452">
    <property type="entry name" value="SH3DOMAIN"/>
</dbReference>
<reference evidence="6 7" key="1">
    <citation type="submission" date="2018-06" db="EMBL/GenBank/DDBJ databases">
        <title>Comparative genomics reveals the genomic features of Rhizophagus irregularis, R. cerebriforme, R. diaphanum and Gigaspora rosea, and their symbiotic lifestyle signature.</title>
        <authorList>
            <person name="Morin E."/>
            <person name="San Clemente H."/>
            <person name="Chen E.C.H."/>
            <person name="De La Providencia I."/>
            <person name="Hainaut M."/>
            <person name="Kuo A."/>
            <person name="Kohler A."/>
            <person name="Murat C."/>
            <person name="Tang N."/>
            <person name="Roy S."/>
            <person name="Loubradou J."/>
            <person name="Henrissat B."/>
            <person name="Grigoriev I.V."/>
            <person name="Corradi N."/>
            <person name="Roux C."/>
            <person name="Martin F.M."/>
        </authorList>
    </citation>
    <scope>NUCLEOTIDE SEQUENCE [LARGE SCALE GENOMIC DNA]</scope>
    <source>
        <strain evidence="6 7">DAOM 227022</strain>
    </source>
</reference>
<dbReference type="Gene3D" id="2.30.30.40">
    <property type="entry name" value="SH3 Domains"/>
    <property type="match status" value="1"/>
</dbReference>
<dbReference type="Proteomes" id="UP000265703">
    <property type="component" value="Unassembled WGS sequence"/>
</dbReference>
<feature type="transmembrane region" description="Helical" evidence="3">
    <location>
        <begin position="134"/>
        <end position="153"/>
    </location>
</feature>
<name>A0A397T1N8_9GLOM</name>
<evidence type="ECO:0000313" key="6">
    <source>
        <dbReference type="EMBL" id="RIA89987.1"/>
    </source>
</evidence>
<sequence length="644" mass="74391">MKKYVVLLLLLINVSSVLSVPTLCNSIVHSVSNIAFGNYLSFSSGIFLTFFNNPETSDTSFFAKLRRFLIRTGVSQLMAVLAFMTFLTTRFFILNNIALPRFLSLCSLIMYCLCGATTLTQCIPSKFKDIRNKIRAVLFILIYIDQMIFQIYMKLKFSPPGYMGVFQWIGYLSSALLLFSGFALGNVIHSAYYLIFPRWRYEVPDKDNSTYKAPTNIDYAYKAVALCDYERSDKSELTFKEGDLLEVGYSEGNWWPAKNKRGKVGLVPVNYLDMGVFIEGQNYKNELVIICQVEEEEGTKCNVRLKHDGSSCNVICHLWFVHKIKQPVFIKARINKNNRSNFLTFENNTLVFVNGPSIIPYSQVEAHVLHNDRSFTSFDFKCPSDPKCDFDIDKVKGYLFIPYSEHLKTFICAFLILGYEDQSQQFTAFILNETNLTKQAYLPNFKYEHEKDNWINNNRIFPKINNYYQEFYIPNDLLMLNLTSDLPPNVVLVPSNNSTHYNFINITFDRPISYNIFVTPMVTNLILVFYIFVTAECMNNTEYSVWFKENSHPATILCGGDITASKLFYSRLAGFELFYAPFSKKAIKIIDYGGILNTFVEDVPQLIIQIIYRCGDQVNKSLINNLEGCEECEEWEQLDYYNKF</sequence>
<proteinExistence type="predicted"/>
<feature type="transmembrane region" description="Helical" evidence="3">
    <location>
        <begin position="165"/>
        <end position="188"/>
    </location>
</feature>
<keyword evidence="7" id="KW-1185">Reference proteome</keyword>
<dbReference type="InterPro" id="IPR036028">
    <property type="entry name" value="SH3-like_dom_sf"/>
</dbReference>
<dbReference type="PROSITE" id="PS50002">
    <property type="entry name" value="SH3"/>
    <property type="match status" value="1"/>
</dbReference>
<evidence type="ECO:0000256" key="1">
    <source>
        <dbReference type="ARBA" id="ARBA00022443"/>
    </source>
</evidence>
<keyword evidence="3" id="KW-1133">Transmembrane helix</keyword>
<dbReference type="InterPro" id="IPR001452">
    <property type="entry name" value="SH3_domain"/>
</dbReference>
<accession>A0A397T1N8</accession>
<keyword evidence="3" id="KW-0472">Membrane</keyword>
<protein>
    <recommendedName>
        <fullName evidence="5">SH3 domain-containing protein</fullName>
    </recommendedName>
</protein>
<dbReference type="OrthoDB" id="5971719at2759"/>
<keyword evidence="1 2" id="KW-0728">SH3 domain</keyword>
<feature type="transmembrane region" description="Helical" evidence="3">
    <location>
        <begin position="35"/>
        <end position="53"/>
    </location>
</feature>
<feature type="transmembrane region" description="Helical" evidence="3">
    <location>
        <begin position="99"/>
        <end position="122"/>
    </location>
</feature>
<organism evidence="6 7">
    <name type="scientific">Glomus cerebriforme</name>
    <dbReference type="NCBI Taxonomy" id="658196"/>
    <lineage>
        <taxon>Eukaryota</taxon>
        <taxon>Fungi</taxon>
        <taxon>Fungi incertae sedis</taxon>
        <taxon>Mucoromycota</taxon>
        <taxon>Glomeromycotina</taxon>
        <taxon>Glomeromycetes</taxon>
        <taxon>Glomerales</taxon>
        <taxon>Glomeraceae</taxon>
        <taxon>Glomus</taxon>
    </lineage>
</organism>
<evidence type="ECO:0000259" key="5">
    <source>
        <dbReference type="PROSITE" id="PS50002"/>
    </source>
</evidence>
<dbReference type="Pfam" id="PF07653">
    <property type="entry name" value="SH3_2"/>
    <property type="match status" value="1"/>
</dbReference>
<feature type="transmembrane region" description="Helical" evidence="3">
    <location>
        <begin position="512"/>
        <end position="533"/>
    </location>
</feature>
<feature type="transmembrane region" description="Helical" evidence="3">
    <location>
        <begin position="74"/>
        <end position="93"/>
    </location>
</feature>
<feature type="domain" description="SH3" evidence="5">
    <location>
        <begin position="218"/>
        <end position="277"/>
    </location>
</feature>
<dbReference type="EMBL" id="QKYT01000197">
    <property type="protein sequence ID" value="RIA89987.1"/>
    <property type="molecule type" value="Genomic_DNA"/>
</dbReference>
<dbReference type="SMART" id="SM00326">
    <property type="entry name" value="SH3"/>
    <property type="match status" value="1"/>
</dbReference>
<comment type="caution">
    <text evidence="6">The sequence shown here is derived from an EMBL/GenBank/DDBJ whole genome shotgun (WGS) entry which is preliminary data.</text>
</comment>
<keyword evidence="4" id="KW-0732">Signal</keyword>
<dbReference type="SUPFAM" id="SSF50044">
    <property type="entry name" value="SH3-domain"/>
    <property type="match status" value="1"/>
</dbReference>
<dbReference type="STRING" id="658196.A0A397T1N8"/>
<gene>
    <name evidence="6" type="ORF">C1645_823998</name>
</gene>
<feature type="chain" id="PRO_5017405721" description="SH3 domain-containing protein" evidence="4">
    <location>
        <begin position="20"/>
        <end position="644"/>
    </location>
</feature>
<dbReference type="AlphaFoldDB" id="A0A397T1N8"/>
<evidence type="ECO:0000313" key="7">
    <source>
        <dbReference type="Proteomes" id="UP000265703"/>
    </source>
</evidence>
<feature type="signal peptide" evidence="4">
    <location>
        <begin position="1"/>
        <end position="19"/>
    </location>
</feature>
<keyword evidence="3" id="KW-0812">Transmembrane</keyword>
<evidence type="ECO:0000256" key="2">
    <source>
        <dbReference type="PROSITE-ProRule" id="PRU00192"/>
    </source>
</evidence>
<evidence type="ECO:0000256" key="4">
    <source>
        <dbReference type="SAM" id="SignalP"/>
    </source>
</evidence>
<evidence type="ECO:0000256" key="3">
    <source>
        <dbReference type="SAM" id="Phobius"/>
    </source>
</evidence>